<organism evidence="2 3">
    <name type="scientific">Shinella lacus</name>
    <dbReference type="NCBI Taxonomy" id="2654216"/>
    <lineage>
        <taxon>Bacteria</taxon>
        <taxon>Pseudomonadati</taxon>
        <taxon>Pseudomonadota</taxon>
        <taxon>Alphaproteobacteria</taxon>
        <taxon>Hyphomicrobiales</taxon>
        <taxon>Rhizobiaceae</taxon>
        <taxon>Shinella</taxon>
    </lineage>
</organism>
<evidence type="ECO:0000313" key="2">
    <source>
        <dbReference type="EMBL" id="MCQ4628947.1"/>
    </source>
</evidence>
<name>A0ABT1R1A3_9HYPH</name>
<dbReference type="PANTHER" id="PTHR36836">
    <property type="entry name" value="COLANIC ACID BIOSYNTHESIS PROTEIN WCAK"/>
    <property type="match status" value="1"/>
</dbReference>
<accession>A0ABT1R1A3</accession>
<evidence type="ECO:0000259" key="1">
    <source>
        <dbReference type="Pfam" id="PF04230"/>
    </source>
</evidence>
<reference evidence="2" key="1">
    <citation type="submission" date="2021-07" db="EMBL/GenBank/DDBJ databases">
        <title>Shinella sp. nov., a novel member of the genus Shinella from water.</title>
        <authorList>
            <person name="Deng Y."/>
        </authorList>
    </citation>
    <scope>NUCLEOTIDE SEQUENCE</scope>
    <source>
        <strain evidence="2">CPCC 100929</strain>
    </source>
</reference>
<dbReference type="EMBL" id="WHSB02000001">
    <property type="protein sequence ID" value="MCQ4628947.1"/>
    <property type="molecule type" value="Genomic_DNA"/>
</dbReference>
<gene>
    <name evidence="2" type="ORF">GB927_002790</name>
</gene>
<comment type="caution">
    <text evidence="2">The sequence shown here is derived from an EMBL/GenBank/DDBJ whole genome shotgun (WGS) entry which is preliminary data.</text>
</comment>
<protein>
    <submittedName>
        <fullName evidence="2">Polysaccharide pyruvyl transferase family protein</fullName>
    </submittedName>
</protein>
<sequence length="410" mass="46235">MKIGLFGLFGCGNSGNDASLDSMLIFLRRFRPDDSITCICPNPEAVARDHGVSSIESSPAGFATSISRWMDALLWHLPRRIMGMWYAFRSARTVDILVVPGTGFLDDFQDNPFGWPFMAFKWCLAAWIWRRKIFLVSIGAGPIRHPLSRFFLVSVARMASYRSYRDKNSRQFMQSLGLDVSDDRVYPDIVFSLPAGSERYPANDLRVVGVGVMSYFGWLKANVNGAAIYQTYLQKLEAFIAWLLDQGYDIRLLTGDVGDWPAVEDLRKRIASSDAITHSGQERVKAVRTIDLRGLMDEINQTSAVVVTRYHNLVSALKLGRPAISIEYSQKNQALMDEMGLGDFCQHIEDLDLELLKRQFQRMFDDRVAIRSQILGANADFRQRLTAQENILADRLGGLKPVYISHATVG</sequence>
<dbReference type="InterPro" id="IPR007345">
    <property type="entry name" value="Polysacch_pyruvyl_Trfase"/>
</dbReference>
<dbReference type="GO" id="GO:0016740">
    <property type="term" value="F:transferase activity"/>
    <property type="evidence" value="ECO:0007669"/>
    <property type="project" value="UniProtKB-KW"/>
</dbReference>
<keyword evidence="3" id="KW-1185">Reference proteome</keyword>
<evidence type="ECO:0000313" key="3">
    <source>
        <dbReference type="Proteomes" id="UP000996601"/>
    </source>
</evidence>
<keyword evidence="2" id="KW-0808">Transferase</keyword>
<proteinExistence type="predicted"/>
<dbReference type="Pfam" id="PF04230">
    <property type="entry name" value="PS_pyruv_trans"/>
    <property type="match status" value="1"/>
</dbReference>
<dbReference type="Proteomes" id="UP000996601">
    <property type="component" value="Unassembled WGS sequence"/>
</dbReference>
<dbReference type="PANTHER" id="PTHR36836:SF1">
    <property type="entry name" value="COLANIC ACID BIOSYNTHESIS PROTEIN WCAK"/>
    <property type="match status" value="1"/>
</dbReference>
<dbReference type="RefSeq" id="WP_256115033.1">
    <property type="nucleotide sequence ID" value="NZ_WHSB02000001.1"/>
</dbReference>
<feature type="domain" description="Polysaccharide pyruvyl transferase" evidence="1">
    <location>
        <begin position="13"/>
        <end position="329"/>
    </location>
</feature>